<dbReference type="RefSeq" id="WP_189603570.1">
    <property type="nucleotide sequence ID" value="NZ_BMXB01000002.1"/>
</dbReference>
<dbReference type="GO" id="GO:0016757">
    <property type="term" value="F:glycosyltransferase activity"/>
    <property type="evidence" value="ECO:0007669"/>
    <property type="project" value="InterPro"/>
</dbReference>
<keyword evidence="3" id="KW-1185">Reference proteome</keyword>
<gene>
    <name evidence="2" type="ORF">GCM10007103_09640</name>
</gene>
<dbReference type="AlphaFoldDB" id="A0A918VW68"/>
<dbReference type="PANTHER" id="PTHR12526">
    <property type="entry name" value="GLYCOSYLTRANSFERASE"/>
    <property type="match status" value="1"/>
</dbReference>
<reference evidence="2" key="2">
    <citation type="submission" date="2020-09" db="EMBL/GenBank/DDBJ databases">
        <authorList>
            <person name="Sun Q."/>
            <person name="Kim S."/>
        </authorList>
    </citation>
    <scope>NUCLEOTIDE SEQUENCE</scope>
    <source>
        <strain evidence="2">KCTC 12719</strain>
    </source>
</reference>
<dbReference type="PANTHER" id="PTHR12526:SF630">
    <property type="entry name" value="GLYCOSYLTRANSFERASE"/>
    <property type="match status" value="1"/>
</dbReference>
<evidence type="ECO:0000313" key="2">
    <source>
        <dbReference type="EMBL" id="GHA30354.1"/>
    </source>
</evidence>
<evidence type="ECO:0000313" key="3">
    <source>
        <dbReference type="Proteomes" id="UP000610456"/>
    </source>
</evidence>
<accession>A0A918VW68</accession>
<evidence type="ECO:0000259" key="1">
    <source>
        <dbReference type="Pfam" id="PF00534"/>
    </source>
</evidence>
<reference evidence="2" key="1">
    <citation type="journal article" date="2014" name="Int. J. Syst. Evol. Microbiol.">
        <title>Complete genome sequence of Corynebacterium casei LMG S-19264T (=DSM 44701T), isolated from a smear-ripened cheese.</title>
        <authorList>
            <consortium name="US DOE Joint Genome Institute (JGI-PGF)"/>
            <person name="Walter F."/>
            <person name="Albersmeier A."/>
            <person name="Kalinowski J."/>
            <person name="Ruckert C."/>
        </authorList>
    </citation>
    <scope>NUCLEOTIDE SEQUENCE</scope>
    <source>
        <strain evidence="2">KCTC 12719</strain>
    </source>
</reference>
<dbReference type="SUPFAM" id="SSF53756">
    <property type="entry name" value="UDP-Glycosyltransferase/glycogen phosphorylase"/>
    <property type="match status" value="1"/>
</dbReference>
<dbReference type="Proteomes" id="UP000610456">
    <property type="component" value="Unassembled WGS sequence"/>
</dbReference>
<feature type="domain" description="Glycosyl transferase family 1" evidence="1">
    <location>
        <begin position="191"/>
        <end position="354"/>
    </location>
</feature>
<dbReference type="Pfam" id="PF00534">
    <property type="entry name" value="Glycos_transf_1"/>
    <property type="match status" value="1"/>
</dbReference>
<dbReference type="Gene3D" id="3.40.50.2000">
    <property type="entry name" value="Glycogen Phosphorylase B"/>
    <property type="match status" value="2"/>
</dbReference>
<comment type="caution">
    <text evidence="2">The sequence shown here is derived from an EMBL/GenBank/DDBJ whole genome shotgun (WGS) entry which is preliminary data.</text>
</comment>
<dbReference type="EMBL" id="BMXB01000002">
    <property type="protein sequence ID" value="GHA30354.1"/>
    <property type="molecule type" value="Genomic_DNA"/>
</dbReference>
<keyword evidence="2" id="KW-0808">Transferase</keyword>
<name>A0A918VW68_9FLAO</name>
<dbReference type="InterPro" id="IPR001296">
    <property type="entry name" value="Glyco_trans_1"/>
</dbReference>
<protein>
    <submittedName>
        <fullName evidence="2">Glycosyl transferase</fullName>
    </submittedName>
</protein>
<organism evidence="2 3">
    <name type="scientific">Salinimicrobium marinum</name>
    <dbReference type="NCBI Taxonomy" id="680283"/>
    <lineage>
        <taxon>Bacteria</taxon>
        <taxon>Pseudomonadati</taxon>
        <taxon>Bacteroidota</taxon>
        <taxon>Flavobacteriia</taxon>
        <taxon>Flavobacteriales</taxon>
        <taxon>Flavobacteriaceae</taxon>
        <taxon>Salinimicrobium</taxon>
    </lineage>
</organism>
<sequence length="389" mass="44823">MKVLYIIDSLVGYGAEKSLAQMALQFKEVEPVFIHLYKGDEMKPILEKHGIKIHSLNLEPKTTFKKIRALVIPIVKIEKPQIIHSTLFKADKVARGIKKHFPNILLVGSFVSNSYSKNRYGRLDFVSRLKLFSTQIRDRISISKVDYIISNSQAIMETNLHALNVPREKVKVIYRGRKIEKEDISVEPQINFKQELGLLSSQIVFLNVGRLHKGKGQRDLVFSFKDLVQEVPNLVLLIAGEGYLRKELEDLIHTLDLQDKIYLLGYREDVPHLLALADYFIFPSYYEGLSGALVEAILAKIPCVVSNIPENRECFPEEGGLFFTAGDVKELKKRMQEALSLDWETKLAESQEYARAKFNIRTVSKEYEDFYKEIYDGFCREKTRINFLL</sequence>
<proteinExistence type="predicted"/>